<evidence type="ECO:0000313" key="2">
    <source>
        <dbReference type="Proteomes" id="UP001382935"/>
    </source>
</evidence>
<name>A0ABZ2FZ52_9SPHN</name>
<gene>
    <name evidence="1" type="ORF">V6R86_05280</name>
</gene>
<reference evidence="1 2" key="1">
    <citation type="submission" date="2024-02" db="EMBL/GenBank/DDBJ databases">
        <title>Full genome sequence of Sphingomonas kaistensis.</title>
        <authorList>
            <person name="Poletto B.L."/>
            <person name="Silva G."/>
            <person name="Galante D."/>
            <person name="Campos K.R."/>
            <person name="Santos M.B.N."/>
            <person name="Sacchi C.T."/>
        </authorList>
    </citation>
    <scope>NUCLEOTIDE SEQUENCE [LARGE SCALE GENOMIC DNA]</scope>
    <source>
        <strain evidence="1 2">MA4R</strain>
    </source>
</reference>
<evidence type="ECO:0000313" key="1">
    <source>
        <dbReference type="EMBL" id="WWM70107.1"/>
    </source>
</evidence>
<dbReference type="Pfam" id="PF09601">
    <property type="entry name" value="DUF2459"/>
    <property type="match status" value="1"/>
</dbReference>
<protein>
    <submittedName>
        <fullName evidence="1">TIGR02117 family protein</fullName>
    </submittedName>
</protein>
<keyword evidence="2" id="KW-1185">Reference proteome</keyword>
<organism evidence="1 2">
    <name type="scientific">Sphingomonas kaistensis</name>
    <dbReference type="NCBI Taxonomy" id="298708"/>
    <lineage>
        <taxon>Bacteria</taxon>
        <taxon>Pseudomonadati</taxon>
        <taxon>Pseudomonadota</taxon>
        <taxon>Alphaproteobacteria</taxon>
        <taxon>Sphingomonadales</taxon>
        <taxon>Sphingomonadaceae</taxon>
        <taxon>Sphingomonas</taxon>
    </lineage>
</organism>
<dbReference type="NCBIfam" id="TIGR02117">
    <property type="entry name" value="chp_urease_rgn"/>
    <property type="match status" value="1"/>
</dbReference>
<proteinExistence type="predicted"/>
<dbReference type="RefSeq" id="WP_338502723.1">
    <property type="nucleotide sequence ID" value="NZ_CP145607.1"/>
</dbReference>
<dbReference type="Proteomes" id="UP001382935">
    <property type="component" value="Chromosome"/>
</dbReference>
<dbReference type="EMBL" id="CP145607">
    <property type="protein sequence ID" value="WWM70107.1"/>
    <property type="molecule type" value="Genomic_DNA"/>
</dbReference>
<sequence length="218" mass="24191">MLVALLALPGLVLLAALAGSLLPLNRDWDEPAAGTTIYLRSNGIHVDIVMPAQAGGLDWSAVLPPSHVREAPADVRWYGFGAGERRVYLETPTWSDITLKTLWSALTGGERVLHVDQTDRPGFELRAIRLRPEEYRRLWAAIRADFDGQPRLIDHSGYGPDDAFYQSRGRASAVNTCNQWVADKLRLAGVRTSAWTPFAPGLMWRYRTVDAGLENVAR</sequence>
<accession>A0ABZ2FZ52</accession>
<dbReference type="InterPro" id="IPR011727">
    <property type="entry name" value="CHP02117"/>
</dbReference>